<dbReference type="Gene3D" id="3.30.450.90">
    <property type="match status" value="1"/>
</dbReference>
<evidence type="ECO:0000259" key="2">
    <source>
        <dbReference type="PROSITE" id="PS00662"/>
    </source>
</evidence>
<dbReference type="CDD" id="cd01131">
    <property type="entry name" value="PilT"/>
    <property type="match status" value="1"/>
</dbReference>
<dbReference type="AlphaFoldDB" id="A0A2M7G690"/>
<dbReference type="Pfam" id="PF00437">
    <property type="entry name" value="T2SSE"/>
    <property type="match status" value="1"/>
</dbReference>
<evidence type="ECO:0000256" key="1">
    <source>
        <dbReference type="ARBA" id="ARBA00006611"/>
    </source>
</evidence>
<dbReference type="InterPro" id="IPR003593">
    <property type="entry name" value="AAA+_ATPase"/>
</dbReference>
<evidence type="ECO:0000313" key="3">
    <source>
        <dbReference type="EMBL" id="PIW17544.1"/>
    </source>
</evidence>
<proteinExistence type="inferred from homology"/>
<comment type="similarity">
    <text evidence="1">Belongs to the GSP E family.</text>
</comment>
<dbReference type="InterPro" id="IPR001482">
    <property type="entry name" value="T2SS/T4SS_dom"/>
</dbReference>
<dbReference type="InterPro" id="IPR050921">
    <property type="entry name" value="T4SS_GSP_E_ATPase"/>
</dbReference>
<reference evidence="3 4" key="1">
    <citation type="submission" date="2017-09" db="EMBL/GenBank/DDBJ databases">
        <title>Depth-based differentiation of microbial function through sediment-hosted aquifers and enrichment of novel symbionts in the deep terrestrial subsurface.</title>
        <authorList>
            <person name="Probst A.J."/>
            <person name="Ladd B."/>
            <person name="Jarett J.K."/>
            <person name="Geller-Mcgrath D.E."/>
            <person name="Sieber C.M."/>
            <person name="Emerson J.B."/>
            <person name="Anantharaman K."/>
            <person name="Thomas B.C."/>
            <person name="Malmstrom R."/>
            <person name="Stieglmeier M."/>
            <person name="Klingl A."/>
            <person name="Woyke T."/>
            <person name="Ryan C.M."/>
            <person name="Banfield J.F."/>
        </authorList>
    </citation>
    <scope>NUCLEOTIDE SEQUENCE [LARGE SCALE GENOMIC DNA]</scope>
    <source>
        <strain evidence="3">CG17_big_fil_post_rev_8_21_14_2_50_48_46</strain>
    </source>
</reference>
<dbReference type="GO" id="GO:0016887">
    <property type="term" value="F:ATP hydrolysis activity"/>
    <property type="evidence" value="ECO:0007669"/>
    <property type="project" value="InterPro"/>
</dbReference>
<organism evidence="3 4">
    <name type="scientific">bacterium (Candidatus Blackallbacteria) CG17_big_fil_post_rev_8_21_14_2_50_48_46</name>
    <dbReference type="NCBI Taxonomy" id="2014261"/>
    <lineage>
        <taxon>Bacteria</taxon>
        <taxon>Candidatus Blackallbacteria</taxon>
    </lineage>
</organism>
<dbReference type="PROSITE" id="PS00662">
    <property type="entry name" value="T2SP_E"/>
    <property type="match status" value="1"/>
</dbReference>
<sequence length="575" mass="65575">MSQDFPDMLQPQKLDATAAYLRKLMSENMLRDMVMERYIPAVRSVFDNLELRQIHDQIVQEVVEECKAKKKPYCITHFRNQKTKSSFPGDESIINGVYLEVANPITNKNIVIPMEIVHGITQHKVPGFREIMRNLGDSPLGTTDQFLEIKNFMKVVEPLGMPDQVGDELEAIRPDIEEIVDSRFRSMTSEAKELDLSGFEQDEYERDRDIPSMFNILKAMVQWGADDIHLKAGCRPIGVLRGDVIPHPDFEKFMEPEDTQHYAYRQLSEEQILQFEETREMDTSFSVPGVARFRCNVYWSQGTVGLVMRLIPNDPLPTHVLIIPQILKKLVFERLGLVLVTGQTGSGKTTTLASIIEFANQNRKSHVLTLENPVEYVYTNKNSIFTQRAVEIDSLSFPMGMRAGLRQKPDIILIGEMRDQDTIIAGLKAAETGHLVLSTLHTNDAVQTINRIINTFPPHEQEQVRLQLSETIRASISQRLLKRWDRPGRVCSIEILLITPNARGDNSRDYIRRNEINELYKVIETSPYDGMQSGNMSLFEFYDNCVISGSDALALSDNPEQMSQWIRRVAGKGLS</sequence>
<protein>
    <recommendedName>
        <fullName evidence="2">Bacterial type II secretion system protein E domain-containing protein</fullName>
    </recommendedName>
</protein>
<dbReference type="Proteomes" id="UP000231019">
    <property type="component" value="Unassembled WGS sequence"/>
</dbReference>
<dbReference type="NCBIfam" id="TIGR01420">
    <property type="entry name" value="pilT_fam"/>
    <property type="match status" value="1"/>
</dbReference>
<dbReference type="Gene3D" id="3.40.50.300">
    <property type="entry name" value="P-loop containing nucleotide triphosphate hydrolases"/>
    <property type="match status" value="1"/>
</dbReference>
<dbReference type="InterPro" id="IPR027417">
    <property type="entry name" value="P-loop_NTPase"/>
</dbReference>
<dbReference type="GO" id="GO:0005524">
    <property type="term" value="F:ATP binding"/>
    <property type="evidence" value="ECO:0007669"/>
    <property type="project" value="InterPro"/>
</dbReference>
<dbReference type="PANTHER" id="PTHR30486">
    <property type="entry name" value="TWITCHING MOTILITY PROTEIN PILT"/>
    <property type="match status" value="1"/>
</dbReference>
<dbReference type="SMART" id="SM00382">
    <property type="entry name" value="AAA"/>
    <property type="match status" value="1"/>
</dbReference>
<dbReference type="InterPro" id="IPR006321">
    <property type="entry name" value="PilT/PilU"/>
</dbReference>
<evidence type="ECO:0000313" key="4">
    <source>
        <dbReference type="Proteomes" id="UP000231019"/>
    </source>
</evidence>
<accession>A0A2M7G690</accession>
<comment type="caution">
    <text evidence="3">The sequence shown here is derived from an EMBL/GenBank/DDBJ whole genome shotgun (WGS) entry which is preliminary data.</text>
</comment>
<gene>
    <name evidence="3" type="ORF">COW36_08590</name>
</gene>
<dbReference type="SUPFAM" id="SSF52540">
    <property type="entry name" value="P-loop containing nucleoside triphosphate hydrolases"/>
    <property type="match status" value="1"/>
</dbReference>
<feature type="domain" description="Bacterial type II secretion system protein E" evidence="2">
    <location>
        <begin position="405"/>
        <end position="419"/>
    </location>
</feature>
<name>A0A2M7G690_9BACT</name>
<dbReference type="EMBL" id="PFFQ01000023">
    <property type="protein sequence ID" value="PIW17544.1"/>
    <property type="molecule type" value="Genomic_DNA"/>
</dbReference>